<reference evidence="1 2" key="1">
    <citation type="submission" date="2015-04" db="EMBL/GenBank/DDBJ databases">
        <authorList>
            <person name="Syromyatnikov M.Y."/>
            <person name="Popov V.N."/>
        </authorList>
    </citation>
    <scope>NUCLEOTIDE SEQUENCE [LARGE SCALE GENOMIC DNA]</scope>
</reference>
<proteinExistence type="predicted"/>
<dbReference type="OrthoDB" id="422720at2759"/>
<dbReference type="Gene3D" id="2.40.50.100">
    <property type="match status" value="1"/>
</dbReference>
<dbReference type="GO" id="GO:0005634">
    <property type="term" value="C:nucleus"/>
    <property type="evidence" value="ECO:0007669"/>
    <property type="project" value="TreeGrafter"/>
</dbReference>
<evidence type="ECO:0000313" key="2">
    <source>
        <dbReference type="Proteomes" id="UP000183832"/>
    </source>
</evidence>
<dbReference type="Proteomes" id="UP000183832">
    <property type="component" value="Unassembled WGS sequence"/>
</dbReference>
<dbReference type="GO" id="GO:0030833">
    <property type="term" value="P:regulation of actin filament polymerization"/>
    <property type="evidence" value="ECO:0007669"/>
    <property type="project" value="TreeGrafter"/>
</dbReference>
<dbReference type="InterPro" id="IPR011053">
    <property type="entry name" value="Single_hybrid_motif"/>
</dbReference>
<dbReference type="PANTHER" id="PTHR13651:SF0">
    <property type="entry name" value="PROTEIN ABITRAM"/>
    <property type="match status" value="1"/>
</dbReference>
<dbReference type="InterPro" id="IPR039169">
    <property type="entry name" value="Abitram"/>
</dbReference>
<dbReference type="GO" id="GO:0051015">
    <property type="term" value="F:actin filament binding"/>
    <property type="evidence" value="ECO:0007669"/>
    <property type="project" value="TreeGrafter"/>
</dbReference>
<name>A0A1J1I4P4_9DIPT</name>
<gene>
    <name evidence="1" type="ORF">CLUMA_CG008231</name>
</gene>
<dbReference type="STRING" id="568069.A0A1J1I4P4"/>
<dbReference type="PANTHER" id="PTHR13651">
    <property type="entry name" value="PROTEIN ABITRAM"/>
    <property type="match status" value="1"/>
</dbReference>
<evidence type="ECO:0000313" key="1">
    <source>
        <dbReference type="EMBL" id="CRK94730.1"/>
    </source>
</evidence>
<dbReference type="GO" id="GO:0048813">
    <property type="term" value="P:dendrite morphogenesis"/>
    <property type="evidence" value="ECO:0007669"/>
    <property type="project" value="TreeGrafter"/>
</dbReference>
<dbReference type="GO" id="GO:0003785">
    <property type="term" value="F:actin monomer binding"/>
    <property type="evidence" value="ECO:0007669"/>
    <property type="project" value="TreeGrafter"/>
</dbReference>
<dbReference type="AlphaFoldDB" id="A0A1J1I4P4"/>
<dbReference type="GO" id="GO:0051489">
    <property type="term" value="P:regulation of filopodium assembly"/>
    <property type="evidence" value="ECO:0007669"/>
    <property type="project" value="TreeGrafter"/>
</dbReference>
<protein>
    <submittedName>
        <fullName evidence="1">CLUMA_CG008231, isoform A</fullName>
    </submittedName>
</protein>
<dbReference type="GO" id="GO:0030027">
    <property type="term" value="C:lamellipodium"/>
    <property type="evidence" value="ECO:0007669"/>
    <property type="project" value="TreeGrafter"/>
</dbReference>
<dbReference type="GO" id="GO:0032433">
    <property type="term" value="C:filopodium tip"/>
    <property type="evidence" value="ECO:0007669"/>
    <property type="project" value="TreeGrafter"/>
</dbReference>
<dbReference type="EMBL" id="CVRI01000040">
    <property type="protein sequence ID" value="CRK94730.1"/>
    <property type="molecule type" value="Genomic_DNA"/>
</dbReference>
<keyword evidence="2" id="KW-1185">Reference proteome</keyword>
<dbReference type="SUPFAM" id="SSF51230">
    <property type="entry name" value="Single hybrid motif"/>
    <property type="match status" value="1"/>
</dbReference>
<sequence length="183" mass="20498">MEKFYLNENEYPEGVSSITKFDTGEYPSVVDRYFTRFYHKKTSEDGNENEDHLILYHSNRVCLIGLAQSHIAFKKGIVGITYNIGNCDRSLNQVKGKHKKGGMNLQPLTTLAIITCKDGSEYKVLSCVTGKLIETNDRLKGNLNKLSIEGSGYVAIVLIKPENCEKAKSSLVSEKDYIPSCSF</sequence>
<dbReference type="GO" id="GO:0030425">
    <property type="term" value="C:dendrite"/>
    <property type="evidence" value="ECO:0007669"/>
    <property type="project" value="TreeGrafter"/>
</dbReference>
<accession>A0A1J1I4P4</accession>
<organism evidence="1 2">
    <name type="scientific">Clunio marinus</name>
    <dbReference type="NCBI Taxonomy" id="568069"/>
    <lineage>
        <taxon>Eukaryota</taxon>
        <taxon>Metazoa</taxon>
        <taxon>Ecdysozoa</taxon>
        <taxon>Arthropoda</taxon>
        <taxon>Hexapoda</taxon>
        <taxon>Insecta</taxon>
        <taxon>Pterygota</taxon>
        <taxon>Neoptera</taxon>
        <taxon>Endopterygota</taxon>
        <taxon>Diptera</taxon>
        <taxon>Nematocera</taxon>
        <taxon>Chironomoidea</taxon>
        <taxon>Chironomidae</taxon>
        <taxon>Clunio</taxon>
    </lineage>
</organism>